<evidence type="ECO:0000256" key="2">
    <source>
        <dbReference type="ARBA" id="ARBA00022705"/>
    </source>
</evidence>
<sequence>MPLRDLHIEGVRCIKRLHLQADARWNWLVGPNGAGKSSVLEAIHTLGTGQSWRRGLRHLRRDGCQEYLITAHLAQDPADALIALRRNGEERDIRYDGKSIDSAWSLLDILPIQALNDQNVHFISDNNESRRRILDWGVFYENQAYGQILRDYRRLLQQRNTWLKSKYSAQPWDAQLAVMGEQVQQHRQTHLSALQPLAGQLWQEWTQSPGQFQISLQPGWKEDLPLLACLTRDRQRDEDLGFTHSGPHRANLIFKVAGKPVADILSRGQLRLLGLSYRLAQLALLQQRAQVAPVVLMDDFAAELDRQARRWLVERLDALALQVFAAVTDSEQIPHGHHGHRFHLREGHLIEGIAA</sequence>
<dbReference type="Gene3D" id="3.40.50.300">
    <property type="entry name" value="P-loop containing nucleotide triphosphate hydrolases"/>
    <property type="match status" value="1"/>
</dbReference>
<dbReference type="GO" id="GO:0006260">
    <property type="term" value="P:DNA replication"/>
    <property type="evidence" value="ECO:0007669"/>
    <property type="project" value="UniProtKB-UniRule"/>
</dbReference>
<keyword evidence="1 6" id="KW-0963">Cytoplasm</keyword>
<dbReference type="GO" id="GO:0006302">
    <property type="term" value="P:double-strand break repair"/>
    <property type="evidence" value="ECO:0007669"/>
    <property type="project" value="TreeGrafter"/>
</dbReference>
<dbReference type="InterPro" id="IPR042174">
    <property type="entry name" value="RecF_2"/>
</dbReference>
<dbReference type="GO" id="GO:0003697">
    <property type="term" value="F:single-stranded DNA binding"/>
    <property type="evidence" value="ECO:0007669"/>
    <property type="project" value="UniProtKB-UniRule"/>
</dbReference>
<accession>A0A3M8R6X5</accession>
<dbReference type="OrthoDB" id="5289054at2"/>
<dbReference type="GO" id="GO:0009432">
    <property type="term" value="P:SOS response"/>
    <property type="evidence" value="ECO:0007669"/>
    <property type="project" value="UniProtKB-UniRule"/>
</dbReference>
<evidence type="ECO:0000256" key="3">
    <source>
        <dbReference type="ARBA" id="ARBA00022741"/>
    </source>
</evidence>
<proteinExistence type="inferred from homology"/>
<evidence type="ECO:0000313" key="8">
    <source>
        <dbReference type="EMBL" id="RNF62954.1"/>
    </source>
</evidence>
<dbReference type="EMBL" id="RIZI01000160">
    <property type="protein sequence ID" value="RNF62954.1"/>
    <property type="molecule type" value="Genomic_DNA"/>
</dbReference>
<evidence type="ECO:0000256" key="5">
    <source>
        <dbReference type="ARBA" id="ARBA00023125"/>
    </source>
</evidence>
<keyword evidence="6" id="KW-0742">SOS response</keyword>
<evidence type="ECO:0000256" key="6">
    <source>
        <dbReference type="HAMAP-Rule" id="MF_00365"/>
    </source>
</evidence>
<comment type="caution">
    <text evidence="8">The sequence shown here is derived from an EMBL/GenBank/DDBJ whole genome shotgun (WGS) entry which is preliminary data.</text>
</comment>
<name>A0A3M8R6X5_9PROT</name>
<dbReference type="Pfam" id="PF02463">
    <property type="entry name" value="SMC_N"/>
    <property type="match status" value="1"/>
</dbReference>
<keyword evidence="4 6" id="KW-0067">ATP-binding</keyword>
<dbReference type="NCBIfam" id="TIGR00611">
    <property type="entry name" value="recf"/>
    <property type="match status" value="1"/>
</dbReference>
<dbReference type="InterPro" id="IPR027417">
    <property type="entry name" value="P-loop_NTPase"/>
</dbReference>
<reference evidence="8" key="1">
    <citation type="submission" date="2018-10" db="EMBL/GenBank/DDBJ databases">
        <title>Acidithiobacillus sulfuriphilus sp. nov.: an extremely acidophilic sulfur-oxidizing chemolithotroph isolated from a neutral pH environment.</title>
        <authorList>
            <person name="Falagan C."/>
            <person name="Moya-Beltran A."/>
            <person name="Quatrini R."/>
            <person name="Johnson D.B."/>
        </authorList>
    </citation>
    <scope>NUCLEOTIDE SEQUENCE [LARGE SCALE GENOMIC DNA]</scope>
    <source>
        <strain evidence="8">CJ-2</strain>
    </source>
</reference>
<comment type="function">
    <text evidence="6">The RecF protein is involved in DNA metabolism; it is required for DNA replication and normal SOS inducibility. RecF binds preferentially to single-stranded, linear DNA. It also seems to bind ATP.</text>
</comment>
<comment type="similarity">
    <text evidence="6">Belongs to the RecF family.</text>
</comment>
<dbReference type="GO" id="GO:0005737">
    <property type="term" value="C:cytoplasm"/>
    <property type="evidence" value="ECO:0007669"/>
    <property type="project" value="UniProtKB-SubCell"/>
</dbReference>
<dbReference type="Gene3D" id="1.20.1050.90">
    <property type="entry name" value="RecF/RecN/SMC, N-terminal domain"/>
    <property type="match status" value="1"/>
</dbReference>
<keyword evidence="6" id="KW-0227">DNA damage</keyword>
<keyword evidence="5 6" id="KW-0238">DNA-binding</keyword>
<dbReference type="PANTHER" id="PTHR32182:SF0">
    <property type="entry name" value="DNA REPLICATION AND REPAIR PROTEIN RECF"/>
    <property type="match status" value="1"/>
</dbReference>
<dbReference type="GO" id="GO:0005524">
    <property type="term" value="F:ATP binding"/>
    <property type="evidence" value="ECO:0007669"/>
    <property type="project" value="UniProtKB-UniRule"/>
</dbReference>
<feature type="binding site" evidence="6">
    <location>
        <begin position="30"/>
        <end position="37"/>
    </location>
    <ligand>
        <name>ATP</name>
        <dbReference type="ChEBI" id="CHEBI:30616"/>
    </ligand>
</feature>
<keyword evidence="6" id="KW-0234">DNA repair</keyword>
<comment type="subcellular location">
    <subcellularLocation>
        <location evidence="6">Cytoplasm</location>
    </subcellularLocation>
</comment>
<dbReference type="InterPro" id="IPR001238">
    <property type="entry name" value="DNA-binding_RecF"/>
</dbReference>
<evidence type="ECO:0000256" key="1">
    <source>
        <dbReference type="ARBA" id="ARBA00022490"/>
    </source>
</evidence>
<protein>
    <recommendedName>
        <fullName evidence="6">DNA replication and repair protein RecF</fullName>
    </recommendedName>
</protein>
<dbReference type="AlphaFoldDB" id="A0A3M8R6X5"/>
<keyword evidence="2 6" id="KW-0235">DNA replication</keyword>
<dbReference type="HAMAP" id="MF_00365">
    <property type="entry name" value="RecF"/>
    <property type="match status" value="1"/>
</dbReference>
<feature type="domain" description="RecF/RecN/SMC N-terminal" evidence="7">
    <location>
        <begin position="3"/>
        <end position="332"/>
    </location>
</feature>
<dbReference type="SUPFAM" id="SSF52540">
    <property type="entry name" value="P-loop containing nucleoside triphosphate hydrolases"/>
    <property type="match status" value="1"/>
</dbReference>
<dbReference type="PANTHER" id="PTHR32182">
    <property type="entry name" value="DNA REPLICATION AND REPAIR PROTEIN RECF"/>
    <property type="match status" value="1"/>
</dbReference>
<organism evidence="8">
    <name type="scientific">Acidithiobacillus sulfuriphilus</name>
    <dbReference type="NCBI Taxonomy" id="1867749"/>
    <lineage>
        <taxon>Bacteria</taxon>
        <taxon>Pseudomonadati</taxon>
        <taxon>Pseudomonadota</taxon>
        <taxon>Acidithiobacillia</taxon>
        <taxon>Acidithiobacillales</taxon>
        <taxon>Acidithiobacillaceae</taxon>
        <taxon>Acidithiobacillus</taxon>
    </lineage>
</organism>
<dbReference type="GO" id="GO:0000731">
    <property type="term" value="P:DNA synthesis involved in DNA repair"/>
    <property type="evidence" value="ECO:0007669"/>
    <property type="project" value="TreeGrafter"/>
</dbReference>
<dbReference type="RefSeq" id="WP_123103565.1">
    <property type="nucleotide sequence ID" value="NZ_CP127527.1"/>
</dbReference>
<evidence type="ECO:0000259" key="7">
    <source>
        <dbReference type="Pfam" id="PF02463"/>
    </source>
</evidence>
<keyword evidence="3 6" id="KW-0547">Nucleotide-binding</keyword>
<evidence type="ECO:0000256" key="4">
    <source>
        <dbReference type="ARBA" id="ARBA00022840"/>
    </source>
</evidence>
<dbReference type="InterPro" id="IPR003395">
    <property type="entry name" value="RecF/RecN/SMC_N"/>
</dbReference>
<gene>
    <name evidence="6 8" type="primary">recF</name>
    <name evidence="8" type="ORF">EC580_07120</name>
</gene>